<dbReference type="SUPFAM" id="SSF101898">
    <property type="entry name" value="NHL repeat"/>
    <property type="match status" value="1"/>
</dbReference>
<sequence length="282" mass="28322">MRIHALVCALGLAASACSGPGVGAGGFDDARAIATTPDGRLWVVDAAGVVVLRGGLPVRLGGVGTGAEAFLDPVDVDPTNGQAIFVVDRGAGAVLQFTGEARVAATFPVYDVDPTQPLRQPGGARERMRAQPIAVAAGPDGSLYVLDAGRRHVLRLDAEGAVERVLGAGVLSDPVDVAVDDAGALWVADAGRAEVRAFDPFGSPGPVIAIPSDVGRLVSVDASATGLMVGGVEGVAEIRDGLVEVIPLPIGDLPLRGVVRLGDSIVGVTAPGIVEWGGVGVD</sequence>
<evidence type="ECO:0000313" key="4">
    <source>
        <dbReference type="Proteomes" id="UP000216339"/>
    </source>
</evidence>
<dbReference type="InterPro" id="IPR001258">
    <property type="entry name" value="NHL_repeat"/>
</dbReference>
<organism evidence="3 4">
    <name type="scientific">Rubrivirga marina</name>
    <dbReference type="NCBI Taxonomy" id="1196024"/>
    <lineage>
        <taxon>Bacteria</taxon>
        <taxon>Pseudomonadati</taxon>
        <taxon>Rhodothermota</taxon>
        <taxon>Rhodothermia</taxon>
        <taxon>Rhodothermales</taxon>
        <taxon>Rubricoccaceae</taxon>
        <taxon>Rubrivirga</taxon>
    </lineage>
</organism>
<keyword evidence="2" id="KW-0732">Signal</keyword>
<gene>
    <name evidence="3" type="ORF">BSZ37_14385</name>
</gene>
<evidence type="ECO:0008006" key="5">
    <source>
        <dbReference type="Google" id="ProtNLM"/>
    </source>
</evidence>
<dbReference type="Pfam" id="PF01436">
    <property type="entry name" value="NHL"/>
    <property type="match status" value="1"/>
</dbReference>
<dbReference type="InterPro" id="IPR011042">
    <property type="entry name" value="6-blade_b-propeller_TolB-like"/>
</dbReference>
<dbReference type="RefSeq" id="WP_095511210.1">
    <property type="nucleotide sequence ID" value="NZ_MQWD01000001.1"/>
</dbReference>
<accession>A0A271J267</accession>
<keyword evidence="4" id="KW-1185">Reference proteome</keyword>
<dbReference type="Gene3D" id="2.120.10.30">
    <property type="entry name" value="TolB, C-terminal domain"/>
    <property type="match status" value="1"/>
</dbReference>
<dbReference type="OrthoDB" id="1524003at2"/>
<feature type="chain" id="PRO_5012153761" description="SMP-30/Gluconolactonase/LRE-like region domain-containing protein" evidence="2">
    <location>
        <begin position="24"/>
        <end position="282"/>
    </location>
</feature>
<evidence type="ECO:0000256" key="2">
    <source>
        <dbReference type="SAM" id="SignalP"/>
    </source>
</evidence>
<protein>
    <recommendedName>
        <fullName evidence="5">SMP-30/Gluconolactonase/LRE-like region domain-containing protein</fullName>
    </recommendedName>
</protein>
<comment type="caution">
    <text evidence="3">The sequence shown here is derived from an EMBL/GenBank/DDBJ whole genome shotgun (WGS) entry which is preliminary data.</text>
</comment>
<dbReference type="PROSITE" id="PS51257">
    <property type="entry name" value="PROKAR_LIPOPROTEIN"/>
    <property type="match status" value="1"/>
</dbReference>
<reference evidence="3 4" key="1">
    <citation type="submission" date="2016-11" db="EMBL/GenBank/DDBJ databases">
        <title>Study of marine rhodopsin-containing bacteria.</title>
        <authorList>
            <person name="Yoshizawa S."/>
            <person name="Kumagai Y."/>
            <person name="Kogure K."/>
        </authorList>
    </citation>
    <scope>NUCLEOTIDE SEQUENCE [LARGE SCALE GENOMIC DNA]</scope>
    <source>
        <strain evidence="3 4">SAORIC-28</strain>
    </source>
</reference>
<evidence type="ECO:0000256" key="1">
    <source>
        <dbReference type="ARBA" id="ARBA00022737"/>
    </source>
</evidence>
<name>A0A271J267_9BACT</name>
<evidence type="ECO:0000313" key="3">
    <source>
        <dbReference type="EMBL" id="PAP77543.1"/>
    </source>
</evidence>
<dbReference type="Proteomes" id="UP000216339">
    <property type="component" value="Unassembled WGS sequence"/>
</dbReference>
<dbReference type="AlphaFoldDB" id="A0A271J267"/>
<feature type="signal peptide" evidence="2">
    <location>
        <begin position="1"/>
        <end position="23"/>
    </location>
</feature>
<keyword evidence="1" id="KW-0677">Repeat</keyword>
<proteinExistence type="predicted"/>
<dbReference type="EMBL" id="MQWD01000001">
    <property type="protein sequence ID" value="PAP77543.1"/>
    <property type="molecule type" value="Genomic_DNA"/>
</dbReference>